<keyword evidence="3" id="KW-1185">Reference proteome</keyword>
<organism evidence="2 3">
    <name type="scientific">Ophiocordyceps unilateralis</name>
    <name type="common">Zombie-ant fungus</name>
    <name type="synonym">Torrubia unilateralis</name>
    <dbReference type="NCBI Taxonomy" id="268505"/>
    <lineage>
        <taxon>Eukaryota</taxon>
        <taxon>Fungi</taxon>
        <taxon>Dikarya</taxon>
        <taxon>Ascomycota</taxon>
        <taxon>Pezizomycotina</taxon>
        <taxon>Sordariomycetes</taxon>
        <taxon>Hypocreomycetidae</taxon>
        <taxon>Hypocreales</taxon>
        <taxon>Ophiocordycipitaceae</taxon>
        <taxon>Ophiocordyceps</taxon>
    </lineage>
</organism>
<evidence type="ECO:0000256" key="1">
    <source>
        <dbReference type="SAM" id="MobiDB-lite"/>
    </source>
</evidence>
<feature type="region of interest" description="Disordered" evidence="1">
    <location>
        <begin position="100"/>
        <end position="130"/>
    </location>
</feature>
<reference evidence="2 3" key="1">
    <citation type="journal article" date="2015" name="BMC Genomics">
        <title>Gene expression during zombie ant biting behavior reflects the complexity underlying fungal parasitic behavioral manipulation.</title>
        <authorList>
            <person name="de Bekker C."/>
            <person name="Ohm R.A."/>
            <person name="Loreto R.G."/>
            <person name="Sebastian A."/>
            <person name="Albert I."/>
            <person name="Merrow M."/>
            <person name="Brachmann A."/>
            <person name="Hughes D.P."/>
        </authorList>
    </citation>
    <scope>NUCLEOTIDE SEQUENCE [LARGE SCALE GENOMIC DNA]</scope>
    <source>
        <strain evidence="2 3">SC16a</strain>
    </source>
</reference>
<comment type="caution">
    <text evidence="2">The sequence shown here is derived from an EMBL/GenBank/DDBJ whole genome shotgun (WGS) entry which is preliminary data.</text>
</comment>
<evidence type="ECO:0000313" key="2">
    <source>
        <dbReference type="EMBL" id="PFH57551.1"/>
    </source>
</evidence>
<dbReference type="EMBL" id="LAZP02000394">
    <property type="protein sequence ID" value="PFH57551.1"/>
    <property type="molecule type" value="Genomic_DNA"/>
</dbReference>
<accession>A0A2A9P967</accession>
<protein>
    <submittedName>
        <fullName evidence="2">Uncharacterized protein</fullName>
    </submittedName>
</protein>
<name>A0A2A9P967_OPHUN</name>
<evidence type="ECO:0000313" key="3">
    <source>
        <dbReference type="Proteomes" id="UP000037136"/>
    </source>
</evidence>
<gene>
    <name evidence="2" type="ORF">XA68_14871</name>
</gene>
<sequence length="130" mass="13492">MVMSNDYSLETRPTCYSVPGHTMHGGPTASAALAASASRSVSTDPSTVPEVGLYFVVARIREGLSGGAAAAPLRVNSVTELVRGSGRRDDDDFGLADDNLAAPCCTSPRHSSEGSRQDGSCRHDVDLLGP</sequence>
<proteinExistence type="predicted"/>
<dbReference type="AlphaFoldDB" id="A0A2A9P967"/>
<reference evidence="2 3" key="2">
    <citation type="journal article" date="2017" name="Sci. Rep.">
        <title>Ant-infecting Ophiocordyceps genomes reveal a high diversity of potential behavioral manipulation genes and a possible major role for enterotoxins.</title>
        <authorList>
            <person name="de Bekker C."/>
            <person name="Ohm R.A."/>
            <person name="Evans H.C."/>
            <person name="Brachmann A."/>
            <person name="Hughes D.P."/>
        </authorList>
    </citation>
    <scope>NUCLEOTIDE SEQUENCE [LARGE SCALE GENOMIC DNA]</scope>
    <source>
        <strain evidence="2 3">SC16a</strain>
    </source>
</reference>
<dbReference type="Proteomes" id="UP000037136">
    <property type="component" value="Unassembled WGS sequence"/>
</dbReference>
<feature type="compositionally biased region" description="Basic and acidic residues" evidence="1">
    <location>
        <begin position="110"/>
        <end position="130"/>
    </location>
</feature>